<evidence type="ECO:0000256" key="1">
    <source>
        <dbReference type="ARBA" id="ARBA00004370"/>
    </source>
</evidence>
<organism evidence="8 9">
    <name type="scientific">Pseudoroseicyclus tamaricis</name>
    <dbReference type="NCBI Taxonomy" id="2705421"/>
    <lineage>
        <taxon>Bacteria</taxon>
        <taxon>Pseudomonadati</taxon>
        <taxon>Pseudomonadota</taxon>
        <taxon>Alphaproteobacteria</taxon>
        <taxon>Rhodobacterales</taxon>
        <taxon>Paracoccaceae</taxon>
        <taxon>Pseudoroseicyclus</taxon>
    </lineage>
</organism>
<feature type="transmembrane region" description="Helical" evidence="6">
    <location>
        <begin position="323"/>
        <end position="347"/>
    </location>
</feature>
<keyword evidence="2 6" id="KW-0812">Transmembrane</keyword>
<dbReference type="EMBL" id="JAAGAB010000001">
    <property type="protein sequence ID" value="NDV00458.1"/>
    <property type="molecule type" value="Genomic_DNA"/>
</dbReference>
<feature type="transmembrane region" description="Helical" evidence="6">
    <location>
        <begin position="232"/>
        <end position="253"/>
    </location>
</feature>
<dbReference type="Pfam" id="PF07690">
    <property type="entry name" value="MFS_1"/>
    <property type="match status" value="1"/>
</dbReference>
<feature type="transmembrane region" description="Helical" evidence="6">
    <location>
        <begin position="132"/>
        <end position="152"/>
    </location>
</feature>
<evidence type="ECO:0000256" key="6">
    <source>
        <dbReference type="SAM" id="Phobius"/>
    </source>
</evidence>
<evidence type="ECO:0000256" key="3">
    <source>
        <dbReference type="ARBA" id="ARBA00022989"/>
    </source>
</evidence>
<dbReference type="GO" id="GO:0005886">
    <property type="term" value="C:plasma membrane"/>
    <property type="evidence" value="ECO:0007669"/>
    <property type="project" value="TreeGrafter"/>
</dbReference>
<gene>
    <name evidence="8" type="ORF">GZA08_05675</name>
</gene>
<feature type="transmembrane region" description="Helical" evidence="6">
    <location>
        <begin position="265"/>
        <end position="283"/>
    </location>
</feature>
<dbReference type="Proteomes" id="UP000474757">
    <property type="component" value="Unassembled WGS sequence"/>
</dbReference>
<feature type="compositionally biased region" description="Basic and acidic residues" evidence="5">
    <location>
        <begin position="440"/>
        <end position="455"/>
    </location>
</feature>
<dbReference type="PROSITE" id="PS50850">
    <property type="entry name" value="MFS"/>
    <property type="match status" value="1"/>
</dbReference>
<evidence type="ECO:0000256" key="4">
    <source>
        <dbReference type="ARBA" id="ARBA00023136"/>
    </source>
</evidence>
<reference evidence="8 9" key="1">
    <citation type="submission" date="2020-02" db="EMBL/GenBank/DDBJ databases">
        <title>Pseudoroseicyclus tamarix, sp. nov., isolated from offshore sediment of a Tamarix chinensis forest.</title>
        <authorList>
            <person name="Gai Y."/>
        </authorList>
    </citation>
    <scope>NUCLEOTIDE SEQUENCE [LARGE SCALE GENOMIC DNA]</scope>
    <source>
        <strain evidence="8 9">CLL3-39</strain>
    </source>
</reference>
<evidence type="ECO:0000256" key="5">
    <source>
        <dbReference type="SAM" id="MobiDB-lite"/>
    </source>
</evidence>
<feature type="transmembrane region" description="Helical" evidence="6">
    <location>
        <begin position="353"/>
        <end position="372"/>
    </location>
</feature>
<dbReference type="InterPro" id="IPR011701">
    <property type="entry name" value="MFS"/>
</dbReference>
<comment type="subcellular location">
    <subcellularLocation>
        <location evidence="1">Membrane</location>
    </subcellularLocation>
</comment>
<keyword evidence="4 6" id="KW-0472">Membrane</keyword>
<evidence type="ECO:0000313" key="9">
    <source>
        <dbReference type="Proteomes" id="UP000474757"/>
    </source>
</evidence>
<protein>
    <submittedName>
        <fullName evidence="8">MFS transporter</fullName>
    </submittedName>
</protein>
<dbReference type="PANTHER" id="PTHR23521">
    <property type="entry name" value="TRANSPORTER MFS SUPERFAMILY"/>
    <property type="match status" value="1"/>
</dbReference>
<feature type="transmembrane region" description="Helical" evidence="6">
    <location>
        <begin position="12"/>
        <end position="31"/>
    </location>
</feature>
<dbReference type="CDD" id="cd17477">
    <property type="entry name" value="MFS_YcaD_like"/>
    <property type="match status" value="1"/>
</dbReference>
<dbReference type="InterPro" id="IPR036259">
    <property type="entry name" value="MFS_trans_sf"/>
</dbReference>
<evidence type="ECO:0000313" key="8">
    <source>
        <dbReference type="EMBL" id="NDV00458.1"/>
    </source>
</evidence>
<comment type="caution">
    <text evidence="8">The sequence shown here is derived from an EMBL/GenBank/DDBJ whole genome shotgun (WGS) entry which is preliminary data.</text>
</comment>
<dbReference type="InterPro" id="IPR020846">
    <property type="entry name" value="MFS_dom"/>
</dbReference>
<feature type="transmembrane region" description="Helical" evidence="6">
    <location>
        <begin position="98"/>
        <end position="120"/>
    </location>
</feature>
<evidence type="ECO:0000259" key="7">
    <source>
        <dbReference type="PROSITE" id="PS50850"/>
    </source>
</evidence>
<dbReference type="Gene3D" id="1.20.1250.20">
    <property type="entry name" value="MFS general substrate transporter like domains"/>
    <property type="match status" value="2"/>
</dbReference>
<feature type="transmembrane region" description="Helical" evidence="6">
    <location>
        <begin position="73"/>
        <end position="92"/>
    </location>
</feature>
<feature type="transmembrane region" description="Helical" evidence="6">
    <location>
        <begin position="43"/>
        <end position="61"/>
    </location>
</feature>
<keyword evidence="3 6" id="KW-1133">Transmembrane helix</keyword>
<dbReference type="GO" id="GO:0022857">
    <property type="term" value="F:transmembrane transporter activity"/>
    <property type="evidence" value="ECO:0007669"/>
    <property type="project" value="InterPro"/>
</dbReference>
<feature type="transmembrane region" description="Helical" evidence="6">
    <location>
        <begin position="289"/>
        <end position="311"/>
    </location>
</feature>
<accession>A0A6B2JQN9</accession>
<keyword evidence="9" id="KW-1185">Reference proteome</keyword>
<dbReference type="InterPro" id="IPR047200">
    <property type="entry name" value="MFS_YcaD-like"/>
</dbReference>
<dbReference type="InterPro" id="IPR005828">
    <property type="entry name" value="MFS_sugar_transport-like"/>
</dbReference>
<dbReference type="Pfam" id="PF00083">
    <property type="entry name" value="Sugar_tr"/>
    <property type="match status" value="1"/>
</dbReference>
<dbReference type="AlphaFoldDB" id="A0A6B2JQN9"/>
<feature type="domain" description="Major facilitator superfamily (MFS) profile" evidence="7">
    <location>
        <begin position="199"/>
        <end position="455"/>
    </location>
</feature>
<name>A0A6B2JQN9_9RHOB</name>
<evidence type="ECO:0000256" key="2">
    <source>
        <dbReference type="ARBA" id="ARBA00022692"/>
    </source>
</evidence>
<proteinExistence type="predicted"/>
<sequence>MLTVLRSSWPLFIGLFMMMIGNGLQGTLLGLRGAMEEFSTSTMSYVMACYFAGFLFASRIAPRLIRNVGHVRVFAALGSAISAILILYPTLVEPWAWMLGRAVIGFCFCGVYITCESWLNDSATNETRGTSLSLYMIVQLAGIVVAQYIVLLGDIGGYVLFIIPSMLVSLAFAPILLSVGTVPAFAQTKPLPLARLISASPLAAVGMFLLGGVFAAQFGMAAVYGAQAGMTVPQISTMISAIYIAALALQYPIGWLSDRMDRRKLIIYIALAGGIVGLLGMILPGSFIFAVIAAAAIGGASNPLYALLIAYGNDYLDREDMAAASGGFLFVNGVGAVFGPILVGWVMEQFGPGGYWAYMSLLLLALAAYGLYRMTQRERSAETVADQVPYAPVLANASPLVAEMAQEAYIEAEEEAQAEAAEAQSGAEKGEDGSPLPKDPAFDDAKATDKPGGDA</sequence>
<feature type="region of interest" description="Disordered" evidence="5">
    <location>
        <begin position="412"/>
        <end position="455"/>
    </location>
</feature>
<feature type="compositionally biased region" description="Low complexity" evidence="5">
    <location>
        <begin position="418"/>
        <end position="427"/>
    </location>
</feature>
<dbReference type="PANTHER" id="PTHR23521:SF3">
    <property type="entry name" value="MFS TRANSPORTER"/>
    <property type="match status" value="1"/>
</dbReference>
<feature type="transmembrane region" description="Helical" evidence="6">
    <location>
        <begin position="158"/>
        <end position="182"/>
    </location>
</feature>
<dbReference type="RefSeq" id="WP_163890794.1">
    <property type="nucleotide sequence ID" value="NZ_JAAFYS010000001.1"/>
</dbReference>
<feature type="transmembrane region" description="Helical" evidence="6">
    <location>
        <begin position="202"/>
        <end position="226"/>
    </location>
</feature>
<dbReference type="SUPFAM" id="SSF103473">
    <property type="entry name" value="MFS general substrate transporter"/>
    <property type="match status" value="1"/>
</dbReference>